<dbReference type="InterPro" id="IPR040079">
    <property type="entry name" value="Glutathione_S-Trfase"/>
</dbReference>
<feature type="site" description="Lowers pKa of active site Cys" evidence="3">
    <location>
        <position position="283"/>
    </location>
</feature>
<dbReference type="RefSeq" id="XP_020432633.1">
    <property type="nucleotide sequence ID" value="XM_020578185.1"/>
</dbReference>
<dbReference type="InterPro" id="IPR010987">
    <property type="entry name" value="Glutathione-S-Trfase_C-like"/>
</dbReference>
<dbReference type="PROSITE" id="PS50405">
    <property type="entry name" value="GST_CTER"/>
    <property type="match status" value="1"/>
</dbReference>
<evidence type="ECO:0000256" key="1">
    <source>
        <dbReference type="PIRSR" id="PIRSR015753-1"/>
    </source>
</evidence>
<sequence length="315" mass="36464">MATTDSKFITIPATHIQFRRPESAFRNTISKDGPFTPEAGRYHLYISSACPWSDRTALVRKLKGLEDVIGLSVTDWFLGSEGWHFSERQDCIPDNINHFTHVKQLYLATDPQYAGRITVPVLWDKKTSQVVNNESSEIIRMFNSQFQDVCKNPQLDLCPSDLVKEIDELNSYVYDNVNNGVYKCGFAPSQEAYDMNFKNLFEALDKLEERLSKSRYLVGNRFSEADIRLFVTLIRFDPVYFGHFKCNKRQIKDYPALCGYVCDIYQMPPVKSTVNIFHIKHHYYESHRQINPTGIVPDGPLLDYLEQPHTERAKL</sequence>
<feature type="binding site" evidence="2">
    <location>
        <position position="83"/>
    </location>
    <ligand>
        <name>glutathione</name>
        <dbReference type="ChEBI" id="CHEBI:57925"/>
    </ligand>
</feature>
<evidence type="ECO:0000313" key="6">
    <source>
        <dbReference type="Proteomes" id="UP000001396"/>
    </source>
</evidence>
<dbReference type="SUPFAM" id="SSF47616">
    <property type="entry name" value="GST C-terminal domain-like"/>
    <property type="match status" value="1"/>
</dbReference>
<dbReference type="CDD" id="cd03190">
    <property type="entry name" value="GST_C_Omega_like"/>
    <property type="match status" value="1"/>
</dbReference>
<dbReference type="EMBL" id="ADBJ01000031">
    <property type="protein sequence ID" value="EFA80513.1"/>
    <property type="molecule type" value="Genomic_DNA"/>
</dbReference>
<dbReference type="Pfam" id="PF13410">
    <property type="entry name" value="GST_C_2"/>
    <property type="match status" value="1"/>
</dbReference>
<organism evidence="5 6">
    <name type="scientific">Heterostelium pallidum (strain ATCC 26659 / Pp 5 / PN500)</name>
    <name type="common">Cellular slime mold</name>
    <name type="synonym">Polysphondylium pallidum</name>
    <dbReference type="NCBI Taxonomy" id="670386"/>
    <lineage>
        <taxon>Eukaryota</taxon>
        <taxon>Amoebozoa</taxon>
        <taxon>Evosea</taxon>
        <taxon>Eumycetozoa</taxon>
        <taxon>Dictyostelia</taxon>
        <taxon>Acytosteliales</taxon>
        <taxon>Acytosteliaceae</taxon>
        <taxon>Heterostelium</taxon>
    </lineage>
</organism>
<dbReference type="PANTHER" id="PTHR32419:SF6">
    <property type="entry name" value="GLUTATHIONE S-TRANSFERASE OMEGA-LIKE 1-RELATED"/>
    <property type="match status" value="1"/>
</dbReference>
<proteinExistence type="predicted"/>
<dbReference type="Pfam" id="PF13409">
    <property type="entry name" value="GST_N_2"/>
    <property type="match status" value="1"/>
</dbReference>
<evidence type="ECO:0000259" key="4">
    <source>
        <dbReference type="PROSITE" id="PS50405"/>
    </source>
</evidence>
<dbReference type="InterPro" id="IPR016639">
    <property type="entry name" value="GST_Omega/GSH"/>
</dbReference>
<evidence type="ECO:0000256" key="3">
    <source>
        <dbReference type="PIRSR" id="PIRSR015753-3"/>
    </source>
</evidence>
<dbReference type="AlphaFoldDB" id="D3BF32"/>
<protein>
    <submittedName>
        <fullName evidence="5">Putative glutathione S-transferase</fullName>
    </submittedName>
</protein>
<dbReference type="InterPro" id="IPR036249">
    <property type="entry name" value="Thioredoxin-like_sf"/>
</dbReference>
<dbReference type="Proteomes" id="UP000001396">
    <property type="component" value="Unassembled WGS sequence"/>
</dbReference>
<feature type="active site" description="Nucleophile" evidence="1">
    <location>
        <position position="50"/>
    </location>
</feature>
<feature type="active site" description="Proton donor/acceptor" evidence="1">
    <location>
        <position position="182"/>
    </location>
</feature>
<reference evidence="5 6" key="1">
    <citation type="journal article" date="2011" name="Genome Res.">
        <title>Phylogeny-wide analysis of social amoeba genomes highlights ancient origins for complex intercellular communication.</title>
        <authorList>
            <person name="Heidel A.J."/>
            <person name="Lawal H.M."/>
            <person name="Felder M."/>
            <person name="Schilde C."/>
            <person name="Helps N.R."/>
            <person name="Tunggal B."/>
            <person name="Rivero F."/>
            <person name="John U."/>
            <person name="Schleicher M."/>
            <person name="Eichinger L."/>
            <person name="Platzer M."/>
            <person name="Noegel A.A."/>
            <person name="Schaap P."/>
            <person name="Gloeckner G."/>
        </authorList>
    </citation>
    <scope>NUCLEOTIDE SEQUENCE [LARGE SCALE GENOMIC DNA]</scope>
    <source>
        <strain evidence="6">ATCC 26659 / Pp 5 / PN500</strain>
    </source>
</reference>
<dbReference type="GO" id="GO:0004364">
    <property type="term" value="F:glutathione transferase activity"/>
    <property type="evidence" value="ECO:0007669"/>
    <property type="project" value="InterPro"/>
</dbReference>
<dbReference type="PANTHER" id="PTHR32419">
    <property type="entry name" value="GLUTATHIONYL-HYDROQUINONE REDUCTASE"/>
    <property type="match status" value="1"/>
</dbReference>
<dbReference type="Gene3D" id="1.20.1050.10">
    <property type="match status" value="1"/>
</dbReference>
<feature type="binding site" evidence="2">
    <location>
        <begin position="116"/>
        <end position="119"/>
    </location>
    <ligand>
        <name>glutathione</name>
        <dbReference type="ChEBI" id="CHEBI:57925"/>
    </ligand>
</feature>
<feature type="domain" description="GST C-terminal" evidence="4">
    <location>
        <begin position="132"/>
        <end position="293"/>
    </location>
</feature>
<dbReference type="SFLD" id="SFLDS00019">
    <property type="entry name" value="Glutathione_Transferase_(cytos"/>
    <property type="match status" value="1"/>
</dbReference>
<dbReference type="SUPFAM" id="SSF52833">
    <property type="entry name" value="Thioredoxin-like"/>
    <property type="match status" value="1"/>
</dbReference>
<feature type="site" description="Lowers pKa of active site Cys" evidence="3">
    <location>
        <position position="240"/>
    </location>
</feature>
<dbReference type="PIRSF" id="PIRSF015753">
    <property type="entry name" value="GST"/>
    <property type="match status" value="1"/>
</dbReference>
<keyword evidence="5" id="KW-0808">Transferase</keyword>
<accession>D3BF32</accession>
<comment type="caution">
    <text evidence="5">The sequence shown here is derived from an EMBL/GenBank/DDBJ whole genome shotgun (WGS) entry which is preliminary data.</text>
</comment>
<dbReference type="GeneID" id="31362830"/>
<dbReference type="Gene3D" id="3.40.30.10">
    <property type="entry name" value="Glutaredoxin"/>
    <property type="match status" value="1"/>
</dbReference>
<keyword evidence="6" id="KW-1185">Reference proteome</keyword>
<dbReference type="OMA" id="PWANRAI"/>
<gene>
    <name evidence="5" type="ORF">PPL_07349</name>
</gene>
<dbReference type="GO" id="GO:0005737">
    <property type="term" value="C:cytoplasm"/>
    <property type="evidence" value="ECO:0007669"/>
    <property type="project" value="TreeGrafter"/>
</dbReference>
<name>D3BF32_HETP5</name>
<dbReference type="InterPro" id="IPR004045">
    <property type="entry name" value="Glutathione_S-Trfase_N"/>
</dbReference>
<feature type="binding site" evidence="2">
    <location>
        <begin position="134"/>
        <end position="135"/>
    </location>
    <ligand>
        <name>glutathione</name>
        <dbReference type="ChEBI" id="CHEBI:57925"/>
    </ligand>
</feature>
<evidence type="ECO:0000313" key="5">
    <source>
        <dbReference type="EMBL" id="EFA80513.1"/>
    </source>
</evidence>
<dbReference type="STRING" id="670386.D3BF32"/>
<dbReference type="InterPro" id="IPR047047">
    <property type="entry name" value="GST_Omega-like_C"/>
</dbReference>
<dbReference type="SFLD" id="SFLDG01148">
    <property type="entry name" value="Xi_(cytGST)"/>
    <property type="match status" value="1"/>
</dbReference>
<evidence type="ECO:0000256" key="2">
    <source>
        <dbReference type="PIRSR" id="PIRSR015753-2"/>
    </source>
</evidence>
<dbReference type="InterPro" id="IPR036282">
    <property type="entry name" value="Glutathione-S-Trfase_C_sf"/>
</dbReference>
<dbReference type="SFLD" id="SFLDG01206">
    <property type="entry name" value="Xi.1"/>
    <property type="match status" value="1"/>
</dbReference>
<dbReference type="InParanoid" id="D3BF32"/>